<protein>
    <submittedName>
        <fullName evidence="3">Dihydroorotase-like cyclic amidohydrolase</fullName>
    </submittedName>
</protein>
<dbReference type="Gene3D" id="2.30.40.10">
    <property type="entry name" value="Urease, subunit C, domain 1"/>
    <property type="match status" value="1"/>
</dbReference>
<dbReference type="eggNOG" id="COG0044">
    <property type="taxonomic scope" value="Bacteria"/>
</dbReference>
<dbReference type="InterPro" id="IPR050378">
    <property type="entry name" value="Metallo-dep_Hydrolases_sf"/>
</dbReference>
<dbReference type="AlphaFoldDB" id="R4KG54"/>
<evidence type="ECO:0000256" key="1">
    <source>
        <dbReference type="ARBA" id="ARBA00001947"/>
    </source>
</evidence>
<feature type="domain" description="Amidohydrolase-related" evidence="2">
    <location>
        <begin position="51"/>
        <end position="430"/>
    </location>
</feature>
<proteinExistence type="predicted"/>
<gene>
    <name evidence="3" type="ORF">Desgi_1122</name>
</gene>
<evidence type="ECO:0000313" key="3">
    <source>
        <dbReference type="EMBL" id="AGL00647.1"/>
    </source>
</evidence>
<dbReference type="OrthoDB" id="9765462at2"/>
<dbReference type="Proteomes" id="UP000013520">
    <property type="component" value="Chromosome"/>
</dbReference>
<dbReference type="PANTHER" id="PTHR11647:SF1">
    <property type="entry name" value="COLLAPSIN RESPONSE MEDIATOR PROTEIN"/>
    <property type="match status" value="1"/>
</dbReference>
<dbReference type="GO" id="GO:0016812">
    <property type="term" value="F:hydrolase activity, acting on carbon-nitrogen (but not peptide) bonds, in cyclic amides"/>
    <property type="evidence" value="ECO:0007669"/>
    <property type="project" value="TreeGrafter"/>
</dbReference>
<dbReference type="KEGG" id="dgi:Desgi_1122"/>
<organism evidence="3 4">
    <name type="scientific">Desulfoscipio gibsoniae DSM 7213</name>
    <dbReference type="NCBI Taxonomy" id="767817"/>
    <lineage>
        <taxon>Bacteria</taxon>
        <taxon>Bacillati</taxon>
        <taxon>Bacillota</taxon>
        <taxon>Clostridia</taxon>
        <taxon>Eubacteriales</taxon>
        <taxon>Desulfallaceae</taxon>
        <taxon>Desulfoscipio</taxon>
    </lineage>
</organism>
<dbReference type="Pfam" id="PF01979">
    <property type="entry name" value="Amidohydro_1"/>
    <property type="match status" value="1"/>
</dbReference>
<keyword evidence="4" id="KW-1185">Reference proteome</keyword>
<evidence type="ECO:0000313" key="4">
    <source>
        <dbReference type="Proteomes" id="UP000013520"/>
    </source>
</evidence>
<dbReference type="RefSeq" id="WP_006523662.1">
    <property type="nucleotide sequence ID" value="NC_021184.1"/>
</dbReference>
<dbReference type="InterPro" id="IPR011059">
    <property type="entry name" value="Metal-dep_hydrolase_composite"/>
</dbReference>
<comment type="cofactor">
    <cofactor evidence="1">
        <name>Zn(2+)</name>
        <dbReference type="ChEBI" id="CHEBI:29105"/>
    </cofactor>
</comment>
<dbReference type="HOGENOM" id="CLU_015572_1_1_9"/>
<dbReference type="EMBL" id="CP003273">
    <property type="protein sequence ID" value="AGL00647.1"/>
    <property type="molecule type" value="Genomic_DNA"/>
</dbReference>
<accession>R4KG54</accession>
<dbReference type="GO" id="GO:0005829">
    <property type="term" value="C:cytosol"/>
    <property type="evidence" value="ECO:0007669"/>
    <property type="project" value="TreeGrafter"/>
</dbReference>
<reference evidence="3 4" key="1">
    <citation type="submission" date="2012-01" db="EMBL/GenBank/DDBJ databases">
        <title>Complete sequence of Desulfotomaculum gibsoniae DSM 7213.</title>
        <authorList>
            <consortium name="US DOE Joint Genome Institute"/>
            <person name="Lucas S."/>
            <person name="Han J."/>
            <person name="Lapidus A."/>
            <person name="Cheng J.-F."/>
            <person name="Goodwin L."/>
            <person name="Pitluck S."/>
            <person name="Peters L."/>
            <person name="Ovchinnikova G."/>
            <person name="Teshima H."/>
            <person name="Detter J.C."/>
            <person name="Han C."/>
            <person name="Tapia R."/>
            <person name="Land M."/>
            <person name="Hauser L."/>
            <person name="Kyrpides N."/>
            <person name="Ivanova N."/>
            <person name="Pagani I."/>
            <person name="Parshina S."/>
            <person name="Plugge C."/>
            <person name="Muyzer G."/>
            <person name="Kuever J."/>
            <person name="Ivanova A."/>
            <person name="Nazina T."/>
            <person name="Klenk H.-P."/>
            <person name="Brambilla E."/>
            <person name="Spring S."/>
            <person name="Stams A.F."/>
            <person name="Woyke T."/>
        </authorList>
    </citation>
    <scope>NUCLEOTIDE SEQUENCE [LARGE SCALE GENOMIC DNA]</scope>
    <source>
        <strain evidence="3 4">DSM 7213</strain>
    </source>
</reference>
<dbReference type="Gene3D" id="3.20.20.140">
    <property type="entry name" value="Metal-dependent hydrolases"/>
    <property type="match status" value="1"/>
</dbReference>
<dbReference type="SUPFAM" id="SSF51338">
    <property type="entry name" value="Composite domain of metallo-dependent hydrolases"/>
    <property type="match status" value="1"/>
</dbReference>
<name>R4KG54_9FIRM</name>
<dbReference type="SUPFAM" id="SSF51556">
    <property type="entry name" value="Metallo-dependent hydrolases"/>
    <property type="match status" value="1"/>
</dbReference>
<dbReference type="InterPro" id="IPR032466">
    <property type="entry name" value="Metal_Hydrolase"/>
</dbReference>
<dbReference type="STRING" id="767817.Desgi_1122"/>
<sequence length="450" mass="48494">MSNADLVIKDGLVVIPGTGILETDIAVEGGKISALGGEFTGRKEIIASGRYILPGIIDPHIHLGIFGDLVSEMETETRSGLLGGVTTVGCYMGGPDPYYPSFSNTIAMTEGKVSTDIFFHLGIMTPEQKEEIPRLIEELGITSFKLYMAGIPGLIPDVEDGFLYQTFETAAKIGDGIIICVHAENPSINATYRAELQKVLTDGSLADWSDTQPNFSEEEAVRRASYFAGLAGNRLYFVHISAAESIRTLAAIKSANPKIFVETTSPYLSVTKFSSKGLLAKMVPPFREDASVEALWQAIQNNIVDTIGTDNVTQTLAVKQVEKGMWGAMPGYPALGTHLPTILNYGVNQRGVSLVKVAELMSKKPAEIFGLYPQKGTIAPGSDADLVIIDLDKTVKVDHRNLGSAGDFSLFDGEELKGWPIMTIKSGQLVVKDSQLVGQSQGKFLRRSIG</sequence>
<keyword evidence="3" id="KW-0378">Hydrolase</keyword>
<evidence type="ECO:0000259" key="2">
    <source>
        <dbReference type="Pfam" id="PF01979"/>
    </source>
</evidence>
<dbReference type="InterPro" id="IPR006680">
    <property type="entry name" value="Amidohydro-rel"/>
</dbReference>
<dbReference type="PANTHER" id="PTHR11647">
    <property type="entry name" value="HYDRANTOINASE/DIHYDROPYRIMIDINASE FAMILY MEMBER"/>
    <property type="match status" value="1"/>
</dbReference>